<keyword evidence="3" id="KW-1185">Reference proteome</keyword>
<dbReference type="AlphaFoldDB" id="A0AAN9L3H7"/>
<proteinExistence type="predicted"/>
<feature type="region of interest" description="Disordered" evidence="1">
    <location>
        <begin position="232"/>
        <end position="259"/>
    </location>
</feature>
<dbReference type="Proteomes" id="UP001367508">
    <property type="component" value="Unassembled WGS sequence"/>
</dbReference>
<evidence type="ECO:0000256" key="1">
    <source>
        <dbReference type="SAM" id="MobiDB-lite"/>
    </source>
</evidence>
<feature type="compositionally biased region" description="Polar residues" evidence="1">
    <location>
        <begin position="309"/>
        <end position="318"/>
    </location>
</feature>
<gene>
    <name evidence="2" type="ORF">VNO77_22917</name>
</gene>
<feature type="compositionally biased region" description="Basic and acidic residues" evidence="1">
    <location>
        <begin position="186"/>
        <end position="212"/>
    </location>
</feature>
<reference evidence="2 3" key="1">
    <citation type="submission" date="2024-01" db="EMBL/GenBank/DDBJ databases">
        <title>The genomes of 5 underutilized Papilionoideae crops provide insights into root nodulation and disease resistanc.</title>
        <authorList>
            <person name="Jiang F."/>
        </authorList>
    </citation>
    <scope>NUCLEOTIDE SEQUENCE [LARGE SCALE GENOMIC DNA]</scope>
    <source>
        <strain evidence="2">LVBAO_FW01</strain>
        <tissue evidence="2">Leaves</tissue>
    </source>
</reference>
<evidence type="ECO:0000313" key="3">
    <source>
        <dbReference type="Proteomes" id="UP001367508"/>
    </source>
</evidence>
<feature type="region of interest" description="Disordered" evidence="1">
    <location>
        <begin position="180"/>
        <end position="212"/>
    </location>
</feature>
<dbReference type="EMBL" id="JAYMYQ010000005">
    <property type="protein sequence ID" value="KAK7328795.1"/>
    <property type="molecule type" value="Genomic_DNA"/>
</dbReference>
<organism evidence="2 3">
    <name type="scientific">Canavalia gladiata</name>
    <name type="common">Sword bean</name>
    <name type="synonym">Dolichos gladiatus</name>
    <dbReference type="NCBI Taxonomy" id="3824"/>
    <lineage>
        <taxon>Eukaryota</taxon>
        <taxon>Viridiplantae</taxon>
        <taxon>Streptophyta</taxon>
        <taxon>Embryophyta</taxon>
        <taxon>Tracheophyta</taxon>
        <taxon>Spermatophyta</taxon>
        <taxon>Magnoliopsida</taxon>
        <taxon>eudicotyledons</taxon>
        <taxon>Gunneridae</taxon>
        <taxon>Pentapetalae</taxon>
        <taxon>rosids</taxon>
        <taxon>fabids</taxon>
        <taxon>Fabales</taxon>
        <taxon>Fabaceae</taxon>
        <taxon>Papilionoideae</taxon>
        <taxon>50 kb inversion clade</taxon>
        <taxon>NPAAA clade</taxon>
        <taxon>indigoferoid/millettioid clade</taxon>
        <taxon>Phaseoleae</taxon>
        <taxon>Canavalia</taxon>
    </lineage>
</organism>
<feature type="region of interest" description="Disordered" evidence="1">
    <location>
        <begin position="299"/>
        <end position="318"/>
    </location>
</feature>
<name>A0AAN9L3H7_CANGL</name>
<protein>
    <submittedName>
        <fullName evidence="2">Uncharacterized protein</fullName>
    </submittedName>
</protein>
<accession>A0AAN9L3H7</accession>
<evidence type="ECO:0000313" key="2">
    <source>
        <dbReference type="EMBL" id="KAK7328795.1"/>
    </source>
</evidence>
<sequence>MAFDKKGEVVTLILNLRLARIFNWESLDIPCTCILKRGLNSNPNILSRCRTNPHLLTTSIEGHVRHGSSDLGQGHQVRTQPAKAMLGAPMNALDDGNLPQLEAKMQILVKPVVEDSHVWTLGLKILFVGRGKIERSFDNHVGSSMQSGSGECHWCSLSQFKIDAGNLMIKTGAQLHAWSSGTTYDPRPRDPRSDPKPPCDDSASIEKRREGVGSRLRETGFFSLKEEATSRKKEALLSEEEEGSPEGASSQGRRVISGPGRCRIISNREGILLGNQEGRHQRLEEVAHSHKISKFSPRIGVPLAAPGFSKNSASSNRL</sequence>
<comment type="caution">
    <text evidence="2">The sequence shown here is derived from an EMBL/GenBank/DDBJ whole genome shotgun (WGS) entry which is preliminary data.</text>
</comment>